<reference evidence="14" key="1">
    <citation type="submission" date="2022-08" db="EMBL/GenBank/DDBJ databases">
        <authorList>
            <person name="Gutierrez-Valencia J."/>
        </authorList>
    </citation>
    <scope>NUCLEOTIDE SEQUENCE</scope>
</reference>
<comment type="subcellular location">
    <subcellularLocation>
        <location evidence="1">Cell membrane</location>
    </subcellularLocation>
</comment>
<sequence>METKMRRADDSRCSSRFLMALALAAVTVMTAEWQSCVGNCLEQERLALLDIHALYSQSSGDCCGWDGVTCNDTTGRVIELYFNGAEDGSLRGGRYLNASLFLPFQQLRLLSLTSFQFLGCMENEGFEKLSKLANLKVLELYVNEFSNDILPSLGKLSQLEGLDLEDNRLKGMVDVDELNQLSGLRRLSLQDNNIQGFVSYHGDGNLLILPHLESLELSYNNFRNDILSYLSRLSSLESLYLDGNKLNGTVDIDELNKLGGLKELYLGDNDIQGFASFHGNETLLRLPHLESLDLSNNIISSAVMILSAFKQLYSLQILSLGYNNLLEGSVDMKELAALTKLQELELSGNLVVEDLAALINLESLQLGDSTPLAQDWKSRFDFQGSSKLEKLKTLKIRNSIIEANFFRSIGTLMTNLTYLEISDSPSLVNSTIPQGLCNLNHLQQIDLSGNGLVGELPQCLSKLTSLLILDISNNQLSGNIFRSPLTTIFSLETIDISQNRFQISFSLSPFFNHSRLKIFYGSSNQEIYEDEHRDDVRQQGTFLLHQPLFQLTDLKLGSSQRNDNIDGVFPKFLYHQHDLVQVDISNIKLKGAGFPSWLLINNTNLRGLTLLNCSLSGSFPLPVQNWPTLYFLDASNNDLSGKIPRWIWNLPELLILDLSKNNLSGSLPSGFITSRMIEVYLSRNQLEGTITKGDHWNLSSHNEYPSYSLSVLDLSHNHLSGTIPKWISILPRLSYLLLNNNEFYGEIPIPFTLEQVKLIVISHNHFSGQLSSVLTSIISTVSYNGYITKDLELVTKTNLYTYKGKPLNSLSGFDFSNNNFSSEIPPQISYKDGMQFLNLSNNKLKGSIPSSFSRLLQIESLDLSQNNLSGTIPSELSSLTFLGSFSVAYNNLSGKCPQVAQFATFNNSSYQGNPYLCCTSPLPPSGPSLMPPASHDGDRDDDDGGSFIDMESFYASSGVSFVMVLLTIASVLYINPYWRRVWFYYVRITITSCYYFVVDHLPVPVKYKVLELRV</sequence>
<dbReference type="SUPFAM" id="SSF52058">
    <property type="entry name" value="L domain-like"/>
    <property type="match status" value="3"/>
</dbReference>
<evidence type="ECO:0000256" key="2">
    <source>
        <dbReference type="ARBA" id="ARBA00009592"/>
    </source>
</evidence>
<dbReference type="InterPro" id="IPR003591">
    <property type="entry name" value="Leu-rich_rpt_typical-subtyp"/>
</dbReference>
<feature type="transmembrane region" description="Helical" evidence="12">
    <location>
        <begin position="953"/>
        <end position="974"/>
    </location>
</feature>
<evidence type="ECO:0000256" key="1">
    <source>
        <dbReference type="ARBA" id="ARBA00004236"/>
    </source>
</evidence>
<evidence type="ECO:0000256" key="7">
    <source>
        <dbReference type="ARBA" id="ARBA00022737"/>
    </source>
</evidence>
<evidence type="ECO:0000256" key="13">
    <source>
        <dbReference type="SAM" id="SignalP"/>
    </source>
</evidence>
<keyword evidence="10" id="KW-0675">Receptor</keyword>
<dbReference type="Pfam" id="PF13516">
    <property type="entry name" value="LRR_6"/>
    <property type="match status" value="1"/>
</dbReference>
<evidence type="ECO:0000256" key="6">
    <source>
        <dbReference type="ARBA" id="ARBA00022729"/>
    </source>
</evidence>
<dbReference type="Proteomes" id="UP001154282">
    <property type="component" value="Unassembled WGS sequence"/>
</dbReference>
<dbReference type="PANTHER" id="PTHR48062:SF21">
    <property type="entry name" value="RECEPTOR-LIKE PROTEIN 12"/>
    <property type="match status" value="1"/>
</dbReference>
<dbReference type="EMBL" id="CAMGYJ010000009">
    <property type="protein sequence ID" value="CAI0476440.1"/>
    <property type="molecule type" value="Genomic_DNA"/>
</dbReference>
<proteinExistence type="inferred from homology"/>
<dbReference type="InterPro" id="IPR001611">
    <property type="entry name" value="Leu-rich_rpt"/>
</dbReference>
<evidence type="ECO:0000256" key="11">
    <source>
        <dbReference type="ARBA" id="ARBA00023180"/>
    </source>
</evidence>
<keyword evidence="9 12" id="KW-0472">Membrane</keyword>
<evidence type="ECO:0000256" key="9">
    <source>
        <dbReference type="ARBA" id="ARBA00023136"/>
    </source>
</evidence>
<evidence type="ECO:0000256" key="5">
    <source>
        <dbReference type="ARBA" id="ARBA00022692"/>
    </source>
</evidence>
<dbReference type="SMART" id="SM00365">
    <property type="entry name" value="LRR_SD22"/>
    <property type="match status" value="9"/>
</dbReference>
<dbReference type="GO" id="GO:0012505">
    <property type="term" value="C:endomembrane system"/>
    <property type="evidence" value="ECO:0007669"/>
    <property type="project" value="UniProtKB-SubCell"/>
</dbReference>
<comment type="similarity">
    <text evidence="2">Belongs to the RLP family.</text>
</comment>
<evidence type="ECO:0000256" key="4">
    <source>
        <dbReference type="ARBA" id="ARBA00022614"/>
    </source>
</evidence>
<protein>
    <recommendedName>
        <fullName evidence="16">Leucine-rich repeat-containing N-terminal plant-type domain-containing protein</fullName>
    </recommendedName>
</protein>
<evidence type="ECO:0000256" key="8">
    <source>
        <dbReference type="ARBA" id="ARBA00022989"/>
    </source>
</evidence>
<keyword evidence="5 12" id="KW-0812">Transmembrane</keyword>
<keyword evidence="3" id="KW-1003">Cell membrane</keyword>
<evidence type="ECO:0000256" key="3">
    <source>
        <dbReference type="ARBA" id="ARBA00022475"/>
    </source>
</evidence>
<name>A0AAV0PZJ5_9ROSI</name>
<gene>
    <name evidence="14" type="ORF">LITE_LOCUS40787</name>
</gene>
<keyword evidence="4" id="KW-0433">Leucine-rich repeat</keyword>
<feature type="transmembrane region" description="Helical" evidence="12">
    <location>
        <begin position="981"/>
        <end position="998"/>
    </location>
</feature>
<keyword evidence="15" id="KW-1185">Reference proteome</keyword>
<keyword evidence="6 13" id="KW-0732">Signal</keyword>
<evidence type="ECO:0008006" key="16">
    <source>
        <dbReference type="Google" id="ProtNLM"/>
    </source>
</evidence>
<evidence type="ECO:0000313" key="15">
    <source>
        <dbReference type="Proteomes" id="UP001154282"/>
    </source>
</evidence>
<keyword evidence="7" id="KW-0677">Repeat</keyword>
<dbReference type="FunFam" id="3.80.10.10:FF:000213">
    <property type="entry name" value="Tyrosine-sulfated glycopeptide receptor 1"/>
    <property type="match status" value="1"/>
</dbReference>
<dbReference type="Pfam" id="PF00560">
    <property type="entry name" value="LRR_1"/>
    <property type="match status" value="6"/>
</dbReference>
<organism evidence="14 15">
    <name type="scientific">Linum tenue</name>
    <dbReference type="NCBI Taxonomy" id="586396"/>
    <lineage>
        <taxon>Eukaryota</taxon>
        <taxon>Viridiplantae</taxon>
        <taxon>Streptophyta</taxon>
        <taxon>Embryophyta</taxon>
        <taxon>Tracheophyta</taxon>
        <taxon>Spermatophyta</taxon>
        <taxon>Magnoliopsida</taxon>
        <taxon>eudicotyledons</taxon>
        <taxon>Gunneridae</taxon>
        <taxon>Pentapetalae</taxon>
        <taxon>rosids</taxon>
        <taxon>fabids</taxon>
        <taxon>Malpighiales</taxon>
        <taxon>Linaceae</taxon>
        <taxon>Linum</taxon>
    </lineage>
</organism>
<feature type="signal peptide" evidence="13">
    <location>
        <begin position="1"/>
        <end position="33"/>
    </location>
</feature>
<dbReference type="Pfam" id="PF13855">
    <property type="entry name" value="LRR_8"/>
    <property type="match status" value="1"/>
</dbReference>
<dbReference type="AlphaFoldDB" id="A0AAV0PZJ5"/>
<comment type="caution">
    <text evidence="14">The sequence shown here is derived from an EMBL/GenBank/DDBJ whole genome shotgun (WGS) entry which is preliminary data.</text>
</comment>
<accession>A0AAV0PZJ5</accession>
<dbReference type="Gene3D" id="3.80.10.10">
    <property type="entry name" value="Ribonuclease Inhibitor"/>
    <property type="match status" value="5"/>
</dbReference>
<dbReference type="InterPro" id="IPR051502">
    <property type="entry name" value="RLP_Defense_Trigger"/>
</dbReference>
<dbReference type="PRINTS" id="PR00019">
    <property type="entry name" value="LEURICHRPT"/>
</dbReference>
<dbReference type="FunFam" id="3.80.10.10:FF:000041">
    <property type="entry name" value="LRR receptor-like serine/threonine-protein kinase ERECTA"/>
    <property type="match status" value="1"/>
</dbReference>
<keyword evidence="8 12" id="KW-1133">Transmembrane helix</keyword>
<keyword evidence="11" id="KW-0325">Glycoprotein</keyword>
<feature type="chain" id="PRO_5043964924" description="Leucine-rich repeat-containing N-terminal plant-type domain-containing protein" evidence="13">
    <location>
        <begin position="34"/>
        <end position="1014"/>
    </location>
</feature>
<evidence type="ECO:0000313" key="14">
    <source>
        <dbReference type="EMBL" id="CAI0476440.1"/>
    </source>
</evidence>
<dbReference type="SMART" id="SM00369">
    <property type="entry name" value="LRR_TYP"/>
    <property type="match status" value="10"/>
</dbReference>
<dbReference type="InterPro" id="IPR032675">
    <property type="entry name" value="LRR_dom_sf"/>
</dbReference>
<dbReference type="GO" id="GO:0005886">
    <property type="term" value="C:plasma membrane"/>
    <property type="evidence" value="ECO:0007669"/>
    <property type="project" value="UniProtKB-SubCell"/>
</dbReference>
<evidence type="ECO:0000256" key="10">
    <source>
        <dbReference type="ARBA" id="ARBA00023170"/>
    </source>
</evidence>
<dbReference type="PANTHER" id="PTHR48062">
    <property type="entry name" value="RECEPTOR-LIKE PROTEIN 14"/>
    <property type="match status" value="1"/>
</dbReference>
<evidence type="ECO:0000256" key="12">
    <source>
        <dbReference type="SAM" id="Phobius"/>
    </source>
</evidence>